<dbReference type="EMBL" id="BARS01045418">
    <property type="protein sequence ID" value="GAG32460.1"/>
    <property type="molecule type" value="Genomic_DNA"/>
</dbReference>
<comment type="caution">
    <text evidence="1">The sequence shown here is derived from an EMBL/GenBank/DDBJ whole genome shotgun (WGS) entry which is preliminary data.</text>
</comment>
<protein>
    <submittedName>
        <fullName evidence="1">Uncharacterized protein</fullName>
    </submittedName>
</protein>
<sequence>MGDPSYDWDYTVLVCEWLGRLKTPVIVTKHWMRMSDNHASALGKCCTVINTSTSPLDNELEIEYRINEFNRLKEFGIKSILRVVSAKFGKTDEGERLNHVQNRIMNNSPIIDNPLRIPVRDGRVVCGDIAASKHISSIGGFGSSTVSVVNHRAFLGKCGVCPDQCGVNFKKIWVGGFIMSKFNSGIFSCKEEHRE</sequence>
<proteinExistence type="predicted"/>
<organism evidence="1">
    <name type="scientific">marine sediment metagenome</name>
    <dbReference type="NCBI Taxonomy" id="412755"/>
    <lineage>
        <taxon>unclassified sequences</taxon>
        <taxon>metagenomes</taxon>
        <taxon>ecological metagenomes</taxon>
    </lineage>
</organism>
<name>X0WPA5_9ZZZZ</name>
<gene>
    <name evidence="1" type="ORF">S01H1_68481</name>
</gene>
<accession>X0WPA5</accession>
<dbReference type="AlphaFoldDB" id="X0WPA5"/>
<reference evidence="1" key="1">
    <citation type="journal article" date="2014" name="Front. Microbiol.">
        <title>High frequency of phylogenetically diverse reductive dehalogenase-homologous genes in deep subseafloor sedimentary metagenomes.</title>
        <authorList>
            <person name="Kawai M."/>
            <person name="Futagami T."/>
            <person name="Toyoda A."/>
            <person name="Takaki Y."/>
            <person name="Nishi S."/>
            <person name="Hori S."/>
            <person name="Arai W."/>
            <person name="Tsubouchi T."/>
            <person name="Morono Y."/>
            <person name="Uchiyama I."/>
            <person name="Ito T."/>
            <person name="Fujiyama A."/>
            <person name="Inagaki F."/>
            <person name="Takami H."/>
        </authorList>
    </citation>
    <scope>NUCLEOTIDE SEQUENCE</scope>
    <source>
        <strain evidence="1">Expedition CK06-06</strain>
    </source>
</reference>
<feature type="non-terminal residue" evidence="1">
    <location>
        <position position="195"/>
    </location>
</feature>
<evidence type="ECO:0000313" key="1">
    <source>
        <dbReference type="EMBL" id="GAG32460.1"/>
    </source>
</evidence>